<dbReference type="Gene3D" id="2.130.10.10">
    <property type="entry name" value="YVTN repeat-like/Quinoprotein amine dehydrogenase"/>
    <property type="match status" value="1"/>
</dbReference>
<dbReference type="Gene3D" id="2.40.100.10">
    <property type="entry name" value="Cyclophilin-like"/>
    <property type="match status" value="1"/>
</dbReference>
<evidence type="ECO:0000313" key="10">
    <source>
        <dbReference type="WBParaSite" id="PSAMB.scaffold8269size6418.g31183.t1"/>
    </source>
</evidence>
<dbReference type="AlphaFoldDB" id="A0A914XGY7"/>
<keyword evidence="4" id="KW-0677">Repeat</keyword>
<dbReference type="SMART" id="SM00320">
    <property type="entry name" value="WD40"/>
    <property type="match status" value="4"/>
</dbReference>
<dbReference type="WBParaSite" id="PSAMB.scaffold8269size6418.g31183.t1">
    <property type="protein sequence ID" value="PSAMB.scaffold8269size6418.g31183.t1"/>
    <property type="gene ID" value="PSAMB.scaffold8269size6418.g31183"/>
</dbReference>
<accession>A0A914XGY7</accession>
<name>A0A914XGY7_9BILA</name>
<keyword evidence="6" id="KW-0413">Isomerase</keyword>
<dbReference type="Proteomes" id="UP000887566">
    <property type="component" value="Unplaced"/>
</dbReference>
<dbReference type="FunFam" id="2.40.100.10:FF:000003">
    <property type="entry name" value="Peptidylprolyl isomerase domain and WD repeat-containing 1"/>
    <property type="match status" value="1"/>
</dbReference>
<evidence type="ECO:0000259" key="8">
    <source>
        <dbReference type="PROSITE" id="PS50072"/>
    </source>
</evidence>
<proteinExistence type="predicted"/>
<evidence type="ECO:0000256" key="1">
    <source>
        <dbReference type="ARBA" id="ARBA00000971"/>
    </source>
</evidence>
<keyword evidence="9" id="KW-1185">Reference proteome</keyword>
<evidence type="ECO:0000256" key="5">
    <source>
        <dbReference type="ARBA" id="ARBA00023110"/>
    </source>
</evidence>
<dbReference type="PANTHER" id="PTHR45625:SF4">
    <property type="entry name" value="PEPTIDYLPROLYL ISOMERASE DOMAIN AND WD REPEAT-CONTAINING PROTEIN 1"/>
    <property type="match status" value="1"/>
</dbReference>
<evidence type="ECO:0000256" key="2">
    <source>
        <dbReference type="ARBA" id="ARBA00013194"/>
    </source>
</evidence>
<dbReference type="Pfam" id="PF00160">
    <property type="entry name" value="Pro_isomerase"/>
    <property type="match status" value="1"/>
</dbReference>
<sequence length="638" mass="71825">MSKRPADTDEEPKKIDPAAVGQENVPADAEGESSTSLPVKKKKVLDFEESFLRSIPRGKQYEKSFMHRDVITRVVATDTDFIITASQDGHVKFWKKLHGQGIEFVKHFRTHLGPIAHMCVNHNGTLMATVCAHDKSVKVFDVSNFDMINIIKLDFTPLTAAWVHHGADVIQAIAVSDADSGKISIFDGKGTNEPFKVLDKLHSKPVCVMEYNPHFDTTISIDQSGMVEYWAGCKHDFEFPATVEWRYKTDTDLYEFMKVKTVPTTLTISPNGRLFATFSPDRRVRVFKFGSGKLLKVIDETIHTYVAEGKNKRNFNLPNMEWHRRIAQEKELDKTPEAFRLITLCFDESSNFLLYATPLGVKVTNLVTNVVVREIGKPENMRILGLALCRAMPAANERLQGAAVTVQTEASENPGLQRFDPDPMMVCCAYKKNRFYLFTNAEPFKADDDEGDGLSERDAFNEKPLKEDTITAVDEEVTESRLSDSCILHTTMGDIHLKLFPRECPKTVENFCTHARRGYYNGHLFHRVIKAFMIQTGDPTGRGTGGQSIWGGDFEDEFHPDLKHDQPYTLSMANAGPNTNGSQFFITVVPTPWLDGKHTVFGRVVKGMDVVQNTSKVRTNLKTGRPYEEISVISITLK</sequence>
<comment type="catalytic activity">
    <reaction evidence="1">
        <text>[protein]-peptidylproline (omega=180) = [protein]-peptidylproline (omega=0)</text>
        <dbReference type="Rhea" id="RHEA:16237"/>
        <dbReference type="Rhea" id="RHEA-COMP:10747"/>
        <dbReference type="Rhea" id="RHEA-COMP:10748"/>
        <dbReference type="ChEBI" id="CHEBI:83833"/>
        <dbReference type="ChEBI" id="CHEBI:83834"/>
        <dbReference type="EC" id="5.2.1.8"/>
    </reaction>
</comment>
<keyword evidence="3" id="KW-0853">WD repeat</keyword>
<organism evidence="9 10">
    <name type="scientific">Plectus sambesii</name>
    <dbReference type="NCBI Taxonomy" id="2011161"/>
    <lineage>
        <taxon>Eukaryota</taxon>
        <taxon>Metazoa</taxon>
        <taxon>Ecdysozoa</taxon>
        <taxon>Nematoda</taxon>
        <taxon>Chromadorea</taxon>
        <taxon>Plectida</taxon>
        <taxon>Plectina</taxon>
        <taxon>Plectoidea</taxon>
        <taxon>Plectidae</taxon>
        <taxon>Plectus</taxon>
    </lineage>
</organism>
<evidence type="ECO:0000256" key="6">
    <source>
        <dbReference type="ARBA" id="ARBA00023235"/>
    </source>
</evidence>
<feature type="domain" description="PPIase cyclophilin-type" evidence="8">
    <location>
        <begin position="482"/>
        <end position="637"/>
    </location>
</feature>
<feature type="compositionally biased region" description="Basic and acidic residues" evidence="7">
    <location>
        <begin position="1"/>
        <end position="16"/>
    </location>
</feature>
<dbReference type="PROSITE" id="PS50072">
    <property type="entry name" value="CSA_PPIASE_2"/>
    <property type="match status" value="1"/>
</dbReference>
<dbReference type="PANTHER" id="PTHR45625">
    <property type="entry name" value="PEPTIDYL-PROLYL CIS-TRANS ISOMERASE-RELATED"/>
    <property type="match status" value="1"/>
</dbReference>
<evidence type="ECO:0000256" key="7">
    <source>
        <dbReference type="SAM" id="MobiDB-lite"/>
    </source>
</evidence>
<evidence type="ECO:0000313" key="9">
    <source>
        <dbReference type="Proteomes" id="UP000887566"/>
    </source>
</evidence>
<dbReference type="GO" id="GO:0005634">
    <property type="term" value="C:nucleus"/>
    <property type="evidence" value="ECO:0007669"/>
    <property type="project" value="UniProtKB-ARBA"/>
</dbReference>
<dbReference type="GO" id="GO:0003755">
    <property type="term" value="F:peptidyl-prolyl cis-trans isomerase activity"/>
    <property type="evidence" value="ECO:0007669"/>
    <property type="project" value="UniProtKB-KW"/>
</dbReference>
<dbReference type="InterPro" id="IPR036322">
    <property type="entry name" value="WD40_repeat_dom_sf"/>
</dbReference>
<keyword evidence="5" id="KW-0697">Rotamase</keyword>
<dbReference type="InterPro" id="IPR015943">
    <property type="entry name" value="WD40/YVTN_repeat-like_dom_sf"/>
</dbReference>
<dbReference type="SUPFAM" id="SSF50891">
    <property type="entry name" value="Cyclophilin-like"/>
    <property type="match status" value="1"/>
</dbReference>
<dbReference type="InterPro" id="IPR044666">
    <property type="entry name" value="Cyclophilin_A-like"/>
</dbReference>
<dbReference type="SUPFAM" id="SSF50978">
    <property type="entry name" value="WD40 repeat-like"/>
    <property type="match status" value="1"/>
</dbReference>
<protein>
    <recommendedName>
        <fullName evidence="2">peptidylprolyl isomerase</fullName>
        <ecNumber evidence="2">5.2.1.8</ecNumber>
    </recommendedName>
</protein>
<dbReference type="Pfam" id="PF00400">
    <property type="entry name" value="WD40"/>
    <property type="match status" value="2"/>
</dbReference>
<dbReference type="InterPro" id="IPR002130">
    <property type="entry name" value="Cyclophilin-type_PPIase_dom"/>
</dbReference>
<dbReference type="EC" id="5.2.1.8" evidence="2"/>
<dbReference type="FunFam" id="2.130.10.10:FF:000471">
    <property type="entry name" value="Peptidylprolyl isomerase domain and WD repeat-containing protein"/>
    <property type="match status" value="1"/>
</dbReference>
<dbReference type="InterPro" id="IPR029000">
    <property type="entry name" value="Cyclophilin-like_dom_sf"/>
</dbReference>
<evidence type="ECO:0000256" key="3">
    <source>
        <dbReference type="ARBA" id="ARBA00022574"/>
    </source>
</evidence>
<feature type="region of interest" description="Disordered" evidence="7">
    <location>
        <begin position="1"/>
        <end position="37"/>
    </location>
</feature>
<evidence type="ECO:0000256" key="4">
    <source>
        <dbReference type="ARBA" id="ARBA00022737"/>
    </source>
</evidence>
<dbReference type="InterPro" id="IPR001680">
    <property type="entry name" value="WD40_rpt"/>
</dbReference>
<reference evidence="10" key="1">
    <citation type="submission" date="2022-11" db="UniProtKB">
        <authorList>
            <consortium name="WormBaseParasite"/>
        </authorList>
    </citation>
    <scope>IDENTIFICATION</scope>
</reference>
<dbReference type="CDD" id="cd01927">
    <property type="entry name" value="cyclophilin_WD40"/>
    <property type="match status" value="1"/>
</dbReference>
<dbReference type="PRINTS" id="PR00153">
    <property type="entry name" value="CSAPPISMRASE"/>
</dbReference>